<feature type="transmembrane region" description="Helical" evidence="1">
    <location>
        <begin position="67"/>
        <end position="90"/>
    </location>
</feature>
<proteinExistence type="predicted"/>
<evidence type="ECO:0000313" key="2">
    <source>
        <dbReference type="EMBL" id="TQN52009.1"/>
    </source>
</evidence>
<reference evidence="2 3" key="1">
    <citation type="submission" date="2019-03" db="EMBL/GenBank/DDBJ databases">
        <title>New insights into Acidothiobacillus thiooxidans sulfur metabolism through coupled gene expression, solution geochemistry, microscopy and spectroscopy analyses.</title>
        <authorList>
            <person name="Camacho D."/>
            <person name="Frazao R."/>
            <person name="Fouillen A."/>
            <person name="Nanci A."/>
            <person name="Lang B.F."/>
            <person name="Apte S.C."/>
            <person name="Baron C."/>
            <person name="Warren L.A."/>
        </authorList>
    </citation>
    <scope>NUCLEOTIDE SEQUENCE [LARGE SCALE GENOMIC DNA]</scope>
    <source>
        <strain evidence="2 3">ATCC 19377</strain>
    </source>
</reference>
<organism evidence="2 3">
    <name type="scientific">Acidithiobacillus thiooxidans ATCC 19377</name>
    <dbReference type="NCBI Taxonomy" id="637390"/>
    <lineage>
        <taxon>Bacteria</taxon>
        <taxon>Pseudomonadati</taxon>
        <taxon>Pseudomonadota</taxon>
        <taxon>Acidithiobacillia</taxon>
        <taxon>Acidithiobacillales</taxon>
        <taxon>Acidithiobacillaceae</taxon>
        <taxon>Acidithiobacillus</taxon>
    </lineage>
</organism>
<feature type="transmembrane region" description="Helical" evidence="1">
    <location>
        <begin position="36"/>
        <end position="55"/>
    </location>
</feature>
<dbReference type="Proteomes" id="UP000315403">
    <property type="component" value="Unassembled WGS sequence"/>
</dbReference>
<dbReference type="AlphaFoldDB" id="A0A543Q6T2"/>
<protein>
    <submittedName>
        <fullName evidence="2">Uncharacterized protein</fullName>
    </submittedName>
</protein>
<gene>
    <name evidence="2" type="ORF">DLNHIDIE_01890</name>
</gene>
<name>A0A543Q6T2_ACITH</name>
<evidence type="ECO:0000313" key="3">
    <source>
        <dbReference type="Proteomes" id="UP000315403"/>
    </source>
</evidence>
<dbReference type="EMBL" id="SZUV01000001">
    <property type="protein sequence ID" value="TQN52009.1"/>
    <property type="molecule type" value="Genomic_DNA"/>
</dbReference>
<sequence>MNRKKVFVSRYSGLNINPKDRQPGPIRTRLIKAVPYVTWGTIVAIYLFCLYKFALSWIAENGMPHTVLGAIATFGMIFFLPTVFVFMLLAGHKLTGFHPIEDLLYWLLGHKQPAARNQNTSGTDSDAAHRAFMQGFVMGRSSGRRSGL</sequence>
<comment type="caution">
    <text evidence="2">The sequence shown here is derived from an EMBL/GenBank/DDBJ whole genome shotgun (WGS) entry which is preliminary data.</text>
</comment>
<keyword evidence="1" id="KW-1133">Transmembrane helix</keyword>
<accession>A0A543Q6T2</accession>
<keyword evidence="1" id="KW-0472">Membrane</keyword>
<keyword evidence="1" id="KW-0812">Transmembrane</keyword>
<evidence type="ECO:0000256" key="1">
    <source>
        <dbReference type="SAM" id="Phobius"/>
    </source>
</evidence>
<dbReference type="RefSeq" id="WP_142088214.1">
    <property type="nucleotide sequence ID" value="NZ_SZUV01000001.1"/>
</dbReference>